<evidence type="ECO:0000256" key="4">
    <source>
        <dbReference type="ARBA" id="ARBA00022692"/>
    </source>
</evidence>
<dbReference type="Gene3D" id="1.20.1070.10">
    <property type="entry name" value="Rhodopsin 7-helix transmembrane proteins"/>
    <property type="match status" value="1"/>
</dbReference>
<organism evidence="15 16">
    <name type="scientific">Albula goreensis</name>
    <dbReference type="NCBI Taxonomy" id="1534307"/>
    <lineage>
        <taxon>Eukaryota</taxon>
        <taxon>Metazoa</taxon>
        <taxon>Chordata</taxon>
        <taxon>Craniata</taxon>
        <taxon>Vertebrata</taxon>
        <taxon>Euteleostomi</taxon>
        <taxon>Actinopterygii</taxon>
        <taxon>Neopterygii</taxon>
        <taxon>Teleostei</taxon>
        <taxon>Albuliformes</taxon>
        <taxon>Albulidae</taxon>
        <taxon>Albula</taxon>
    </lineage>
</organism>
<dbReference type="PROSITE" id="PS50262">
    <property type="entry name" value="G_PROTEIN_RECEP_F1_2"/>
    <property type="match status" value="1"/>
</dbReference>
<accession>A0A8T3DLH3</accession>
<evidence type="ECO:0000313" key="15">
    <source>
        <dbReference type="EMBL" id="KAI1896886.1"/>
    </source>
</evidence>
<evidence type="ECO:0000256" key="6">
    <source>
        <dbReference type="ARBA" id="ARBA00023040"/>
    </source>
</evidence>
<dbReference type="GO" id="GO:0004983">
    <property type="term" value="F:neuropeptide Y receptor activity"/>
    <property type="evidence" value="ECO:0007669"/>
    <property type="project" value="InterPro"/>
</dbReference>
<evidence type="ECO:0000313" key="16">
    <source>
        <dbReference type="Proteomes" id="UP000829720"/>
    </source>
</evidence>
<evidence type="ECO:0000259" key="14">
    <source>
        <dbReference type="PROSITE" id="PS50262"/>
    </source>
</evidence>
<dbReference type="CDD" id="cd15204">
    <property type="entry name" value="7tmA_prokineticin-R"/>
    <property type="match status" value="1"/>
</dbReference>
<comment type="caution">
    <text evidence="15">The sequence shown here is derived from an EMBL/GenBank/DDBJ whole genome shotgun (WGS) entry which is preliminary data.</text>
</comment>
<dbReference type="PRINTS" id="PR00237">
    <property type="entry name" value="GPCRRHODOPSN"/>
</dbReference>
<dbReference type="EMBL" id="JAERUA010000008">
    <property type="protein sequence ID" value="KAI1896886.1"/>
    <property type="molecule type" value="Genomic_DNA"/>
</dbReference>
<feature type="transmembrane region" description="Helical" evidence="13">
    <location>
        <begin position="278"/>
        <end position="297"/>
    </location>
</feature>
<dbReference type="PANTHER" id="PTHR24238">
    <property type="entry name" value="G-PROTEIN COUPLED RECEPTOR"/>
    <property type="match status" value="1"/>
</dbReference>
<keyword evidence="4 12" id="KW-0812">Transmembrane</keyword>
<dbReference type="PANTHER" id="PTHR24238:SF74">
    <property type="entry name" value="PROKINETICIN RECEPTOR 2"/>
    <property type="match status" value="1"/>
</dbReference>
<evidence type="ECO:0000256" key="10">
    <source>
        <dbReference type="ARBA" id="ARBA00023180"/>
    </source>
</evidence>
<feature type="domain" description="G-protein coupled receptors family 1 profile" evidence="14">
    <location>
        <begin position="74"/>
        <end position="337"/>
    </location>
</feature>
<name>A0A8T3DLH3_9TELE</name>
<evidence type="ECO:0000256" key="13">
    <source>
        <dbReference type="SAM" id="Phobius"/>
    </source>
</evidence>
<keyword evidence="5 13" id="KW-1133">Transmembrane helix</keyword>
<evidence type="ECO:0000256" key="9">
    <source>
        <dbReference type="ARBA" id="ARBA00023170"/>
    </source>
</evidence>
<proteinExistence type="inferred from homology"/>
<feature type="transmembrane region" description="Helical" evidence="13">
    <location>
        <begin position="94"/>
        <end position="115"/>
    </location>
</feature>
<keyword evidence="16" id="KW-1185">Reference proteome</keyword>
<evidence type="ECO:0000256" key="3">
    <source>
        <dbReference type="ARBA" id="ARBA00022475"/>
    </source>
</evidence>
<dbReference type="OrthoDB" id="10053194at2759"/>
<dbReference type="PRINTS" id="PR01012">
    <property type="entry name" value="NRPEPTIDEYR"/>
</dbReference>
<dbReference type="Pfam" id="PF00001">
    <property type="entry name" value="7tm_1"/>
    <property type="match status" value="1"/>
</dbReference>
<feature type="transmembrane region" description="Helical" evidence="13">
    <location>
        <begin position="52"/>
        <end position="82"/>
    </location>
</feature>
<dbReference type="GO" id="GO:0005886">
    <property type="term" value="C:plasma membrane"/>
    <property type="evidence" value="ECO:0007669"/>
    <property type="project" value="UniProtKB-SubCell"/>
</dbReference>
<evidence type="ECO:0000256" key="1">
    <source>
        <dbReference type="ARBA" id="ARBA00004651"/>
    </source>
</evidence>
<comment type="similarity">
    <text evidence="2 12">Belongs to the G-protein coupled receptor 1 family.</text>
</comment>
<feature type="transmembrane region" description="Helical" evidence="13">
    <location>
        <begin position="317"/>
        <end position="340"/>
    </location>
</feature>
<gene>
    <name evidence="15" type="ORF">AGOR_G00099480</name>
</gene>
<feature type="transmembrane region" description="Helical" evidence="13">
    <location>
        <begin position="175"/>
        <end position="196"/>
    </location>
</feature>
<evidence type="ECO:0000256" key="11">
    <source>
        <dbReference type="ARBA" id="ARBA00023224"/>
    </source>
</evidence>
<evidence type="ECO:0000256" key="2">
    <source>
        <dbReference type="ARBA" id="ARBA00010663"/>
    </source>
</evidence>
<feature type="transmembrane region" description="Helical" evidence="13">
    <location>
        <begin position="135"/>
        <end position="155"/>
    </location>
</feature>
<keyword evidence="9 12" id="KW-0675">Receptor</keyword>
<evidence type="ECO:0000256" key="12">
    <source>
        <dbReference type="RuleBase" id="RU000688"/>
    </source>
</evidence>
<keyword evidence="8" id="KW-1015">Disulfide bond</keyword>
<keyword evidence="3" id="KW-1003">Cell membrane</keyword>
<dbReference type="InterPro" id="IPR017452">
    <property type="entry name" value="GPCR_Rhodpsn_7TM"/>
</dbReference>
<keyword evidence="10" id="KW-0325">Glycoprotein</keyword>
<dbReference type="InterPro" id="IPR000276">
    <property type="entry name" value="GPCR_Rhodpsn"/>
</dbReference>
<dbReference type="AlphaFoldDB" id="A0A8T3DLH3"/>
<keyword evidence="11 12" id="KW-0807">Transducer</keyword>
<sequence length="388" mass="44203">MDESNSSSLAAAACTVSQDHLTKNVPDSFVASYDTDYEVPPDELPDTTQGRAFFVATIVIGVVLMCIILVCGVGNFLFIATLARYKKLRNLTNLLIANLAVSDFLVATVCCPFLVDYYVVKQLSWDHGLVLCASINYLRTVSLYVSTNALLAIAVDRYMAIVHPLRPRMKYQTAYCLIMGVWIIPVLISIPSAYFASETMYPHGPTHSKIFCAQIWPVDQQLFYRSYFLFIFAVEFVGPVITMTLCYARISRELWFKSVPGFQTEQIRKRLRCRRKTVMVLIGILTAYILCWAPYYGFTILRDFYPTLISRQRNSLVAFYIIECIAMSNSMINTLCFVSVKNNTVKHLRKIVLLRWRSSYAPGKTPDEMDVRTSSLRVTEEVDCVRLR</sequence>
<protein>
    <recommendedName>
        <fullName evidence="14">G-protein coupled receptors family 1 profile domain-containing protein</fullName>
    </recommendedName>
</protein>
<feature type="transmembrane region" description="Helical" evidence="13">
    <location>
        <begin position="227"/>
        <end position="248"/>
    </location>
</feature>
<keyword evidence="6 12" id="KW-0297">G-protein coupled receptor</keyword>
<keyword evidence="7 13" id="KW-0472">Membrane</keyword>
<comment type="subcellular location">
    <subcellularLocation>
        <location evidence="1">Cell membrane</location>
        <topology evidence="1">Multi-pass membrane protein</topology>
    </subcellularLocation>
</comment>
<reference evidence="15" key="1">
    <citation type="submission" date="2021-01" db="EMBL/GenBank/DDBJ databases">
        <authorList>
            <person name="Zahm M."/>
            <person name="Roques C."/>
            <person name="Cabau C."/>
            <person name="Klopp C."/>
            <person name="Donnadieu C."/>
            <person name="Jouanno E."/>
            <person name="Lampietro C."/>
            <person name="Louis A."/>
            <person name="Herpin A."/>
            <person name="Echchiki A."/>
            <person name="Berthelot C."/>
            <person name="Parey E."/>
            <person name="Roest-Crollius H."/>
            <person name="Braasch I."/>
            <person name="Postlethwait J."/>
            <person name="Bobe J."/>
            <person name="Montfort J."/>
            <person name="Bouchez O."/>
            <person name="Begum T."/>
            <person name="Mejri S."/>
            <person name="Adams A."/>
            <person name="Chen W.-J."/>
            <person name="Guiguen Y."/>
        </authorList>
    </citation>
    <scope>NUCLEOTIDE SEQUENCE</scope>
    <source>
        <tissue evidence="15">Blood</tissue>
    </source>
</reference>
<evidence type="ECO:0000256" key="8">
    <source>
        <dbReference type="ARBA" id="ARBA00023157"/>
    </source>
</evidence>
<evidence type="ECO:0000256" key="7">
    <source>
        <dbReference type="ARBA" id="ARBA00023136"/>
    </source>
</evidence>
<dbReference type="InterPro" id="IPR000611">
    <property type="entry name" value="NPY_rcpt"/>
</dbReference>
<dbReference type="Proteomes" id="UP000829720">
    <property type="component" value="Unassembled WGS sequence"/>
</dbReference>
<dbReference type="SUPFAM" id="SSF81321">
    <property type="entry name" value="Family A G protein-coupled receptor-like"/>
    <property type="match status" value="1"/>
</dbReference>
<dbReference type="PROSITE" id="PS00237">
    <property type="entry name" value="G_PROTEIN_RECEP_F1_1"/>
    <property type="match status" value="1"/>
</dbReference>
<evidence type="ECO:0000256" key="5">
    <source>
        <dbReference type="ARBA" id="ARBA00022989"/>
    </source>
</evidence>
<dbReference type="FunFam" id="1.20.1070.10:FF:000069">
    <property type="entry name" value="Prokineticin receptor 2"/>
    <property type="match status" value="1"/>
</dbReference>